<dbReference type="GO" id="GO:0016020">
    <property type="term" value="C:membrane"/>
    <property type="evidence" value="ECO:0007669"/>
    <property type="project" value="InterPro"/>
</dbReference>
<gene>
    <name evidence="3" type="ORF">I7X43_01630</name>
</gene>
<keyword evidence="4" id="KW-1185">Reference proteome</keyword>
<evidence type="ECO:0000256" key="1">
    <source>
        <dbReference type="SAM" id="Phobius"/>
    </source>
</evidence>
<protein>
    <submittedName>
        <fullName evidence="3">Histidine kinase</fullName>
    </submittedName>
</protein>
<proteinExistence type="predicted"/>
<feature type="domain" description="Signal transduction histidine kinase internal region" evidence="2">
    <location>
        <begin position="183"/>
        <end position="262"/>
    </location>
</feature>
<dbReference type="Proteomes" id="UP000620139">
    <property type="component" value="Unassembled WGS sequence"/>
</dbReference>
<dbReference type="PANTHER" id="PTHR34220:SF7">
    <property type="entry name" value="SENSOR HISTIDINE KINASE YPDA"/>
    <property type="match status" value="1"/>
</dbReference>
<dbReference type="EMBL" id="JAEDAL010000001">
    <property type="protein sequence ID" value="MBH9551535.1"/>
    <property type="molecule type" value="Genomic_DNA"/>
</dbReference>
<keyword evidence="1" id="KW-0812">Transmembrane</keyword>
<dbReference type="AlphaFoldDB" id="A0A931IV25"/>
<evidence type="ECO:0000313" key="4">
    <source>
        <dbReference type="Proteomes" id="UP000620139"/>
    </source>
</evidence>
<keyword evidence="1" id="KW-0472">Membrane</keyword>
<dbReference type="GO" id="GO:0000155">
    <property type="term" value="F:phosphorelay sensor kinase activity"/>
    <property type="evidence" value="ECO:0007669"/>
    <property type="project" value="InterPro"/>
</dbReference>
<dbReference type="InterPro" id="IPR036890">
    <property type="entry name" value="HATPase_C_sf"/>
</dbReference>
<feature type="transmembrane region" description="Helical" evidence="1">
    <location>
        <begin position="96"/>
        <end position="120"/>
    </location>
</feature>
<sequence>MPSPPLPHAAEVLASQPLTRRGVARAVGGSLLFWSLVTLALAVSAAVDQQRAGRVVTVLEMLARFWPTTLPQMGFTALIALVLQAHPEVLERPRRVLAVAAVGVPLYLLIATPLVVLIQMAQQGQPLARFPEALGQWPAINVWIDAISSSGALAAQLGWAYWRQTQRQQQLMLQTQADNLRLRLTLLQGQLEPHFLFNTLNSIAALVRGAERTVALQAISRLSDLLRYALRASQQRWVSVADELRFVDDYVALQRLRFGDALRWDARVEGPDWARWACPPLLLQPLVENAVRYGLEAAEPGEHADLSLVVRPEGRTLVLWLSNPRPAEAQLMRGHGLGLAKTRERLQVLYGDRARIETEASSQRFELCLRLPLEDLDAALDAVAGPEPERG</sequence>
<keyword evidence="3" id="KW-0808">Transferase</keyword>
<dbReference type="InterPro" id="IPR010559">
    <property type="entry name" value="Sig_transdc_His_kin_internal"/>
</dbReference>
<dbReference type="SUPFAM" id="SSF55874">
    <property type="entry name" value="ATPase domain of HSP90 chaperone/DNA topoisomerase II/histidine kinase"/>
    <property type="match status" value="1"/>
</dbReference>
<feature type="transmembrane region" description="Helical" evidence="1">
    <location>
        <begin position="65"/>
        <end position="84"/>
    </location>
</feature>
<accession>A0A931IV25</accession>
<evidence type="ECO:0000259" key="2">
    <source>
        <dbReference type="Pfam" id="PF06580"/>
    </source>
</evidence>
<keyword evidence="1" id="KW-1133">Transmembrane helix</keyword>
<evidence type="ECO:0000313" key="3">
    <source>
        <dbReference type="EMBL" id="MBH9551535.1"/>
    </source>
</evidence>
<organism evidence="3 4">
    <name type="scientific">Inhella gelatinilytica</name>
    <dbReference type="NCBI Taxonomy" id="2795030"/>
    <lineage>
        <taxon>Bacteria</taxon>
        <taxon>Pseudomonadati</taxon>
        <taxon>Pseudomonadota</taxon>
        <taxon>Betaproteobacteria</taxon>
        <taxon>Burkholderiales</taxon>
        <taxon>Sphaerotilaceae</taxon>
        <taxon>Inhella</taxon>
    </lineage>
</organism>
<dbReference type="InterPro" id="IPR050640">
    <property type="entry name" value="Bact_2-comp_sensor_kinase"/>
</dbReference>
<name>A0A931IV25_9BURK</name>
<comment type="caution">
    <text evidence="3">The sequence shown here is derived from an EMBL/GenBank/DDBJ whole genome shotgun (WGS) entry which is preliminary data.</text>
</comment>
<dbReference type="Pfam" id="PF06580">
    <property type="entry name" value="His_kinase"/>
    <property type="match status" value="1"/>
</dbReference>
<reference evidence="3" key="1">
    <citation type="submission" date="2020-12" db="EMBL/GenBank/DDBJ databases">
        <title>The genome sequence of Inhella sp. 4Y17.</title>
        <authorList>
            <person name="Liu Y."/>
        </authorList>
    </citation>
    <scope>NUCLEOTIDE SEQUENCE</scope>
    <source>
        <strain evidence="3">4Y10</strain>
    </source>
</reference>
<keyword evidence="3" id="KW-0418">Kinase</keyword>
<dbReference type="RefSeq" id="WP_198099144.1">
    <property type="nucleotide sequence ID" value="NZ_JAEDAL010000001.1"/>
</dbReference>
<feature type="transmembrane region" description="Helical" evidence="1">
    <location>
        <begin position="23"/>
        <end position="45"/>
    </location>
</feature>
<dbReference type="Gene3D" id="3.30.565.10">
    <property type="entry name" value="Histidine kinase-like ATPase, C-terminal domain"/>
    <property type="match status" value="1"/>
</dbReference>
<dbReference type="PANTHER" id="PTHR34220">
    <property type="entry name" value="SENSOR HISTIDINE KINASE YPDA"/>
    <property type="match status" value="1"/>
</dbReference>